<dbReference type="GO" id="GO:0051539">
    <property type="term" value="F:4 iron, 4 sulfur cluster binding"/>
    <property type="evidence" value="ECO:0007669"/>
    <property type="project" value="UniProtKB-KW"/>
</dbReference>
<feature type="binding site" evidence="10">
    <location>
        <position position="20"/>
    </location>
    <ligand>
        <name>[4Fe-4S] cluster</name>
        <dbReference type="ChEBI" id="CHEBI:49883"/>
    </ligand>
</feature>
<dbReference type="Gene3D" id="2.20.25.90">
    <property type="entry name" value="ADC-like domains"/>
    <property type="match status" value="1"/>
</dbReference>
<keyword evidence="3 10" id="KW-0479">Metal-binding</keyword>
<evidence type="ECO:0000256" key="3">
    <source>
        <dbReference type="ARBA" id="ARBA00022723"/>
    </source>
</evidence>
<evidence type="ECO:0000259" key="7">
    <source>
        <dbReference type="PROSITE" id="PS51669"/>
    </source>
</evidence>
<dbReference type="InterPro" id="IPR009010">
    <property type="entry name" value="Asp_de-COase-like_dom_sf"/>
</dbReference>
<evidence type="ECO:0007829" key="10">
    <source>
        <dbReference type="PDB" id="7QV7"/>
    </source>
</evidence>
<dbReference type="SUPFAM" id="SSF50692">
    <property type="entry name" value="ADC-like"/>
    <property type="match status" value="1"/>
</dbReference>
<evidence type="ECO:0000313" key="9">
    <source>
        <dbReference type="Proteomes" id="UP000029669"/>
    </source>
</evidence>
<dbReference type="GO" id="GO:0008863">
    <property type="term" value="F:formate dehydrogenase (NAD+) activity"/>
    <property type="evidence" value="ECO:0007669"/>
    <property type="project" value="InterPro"/>
</dbReference>
<protein>
    <submittedName>
        <fullName evidence="8">Hydrogen dependent carbon dioxide reductase subunit FdhF</fullName>
        <ecNumber evidence="8">1.2.1.2</ecNumber>
    </submittedName>
</protein>
<feature type="binding site" evidence="10">
    <location>
        <position position="48"/>
    </location>
    <ligand>
        <name>[4Fe-4S] cluster</name>
        <dbReference type="ChEBI" id="CHEBI:49883"/>
    </ligand>
</feature>
<feature type="binding site" evidence="10">
    <location>
        <position position="13"/>
    </location>
    <ligand>
        <name>[4Fe-4S] cluster</name>
        <dbReference type="ChEBI" id="CHEBI:49883"/>
    </ligand>
</feature>
<dbReference type="PROSITE" id="PS51669">
    <property type="entry name" value="4FE4S_MOW_BIS_MGD"/>
    <property type="match status" value="1"/>
</dbReference>
<dbReference type="Gene3D" id="3.40.228.10">
    <property type="entry name" value="Dimethylsulfoxide Reductase, domain 2"/>
    <property type="match status" value="1"/>
</dbReference>
<dbReference type="FunFam" id="3.40.228.10:FF:000002">
    <property type="entry name" value="Formate dehydrogenase subunit alpha"/>
    <property type="match status" value="1"/>
</dbReference>
<evidence type="ECO:0000256" key="5">
    <source>
        <dbReference type="ARBA" id="ARBA00023004"/>
    </source>
</evidence>
<proteinExistence type="evidence at protein level"/>
<dbReference type="InterPro" id="IPR006963">
    <property type="entry name" value="Mopterin_OxRdtase_4Fe-4S_dom"/>
</dbReference>
<keyword evidence="9" id="KW-1185">Reference proteome</keyword>
<dbReference type="EC" id="1.2.1.2" evidence="8"/>
<dbReference type="InterPro" id="IPR041924">
    <property type="entry name" value="Formate_Dh-H_N"/>
</dbReference>
<feature type="disulfide bond" evidence="10">
    <location>
        <begin position="567"/>
        <end position="569"/>
    </location>
</feature>
<dbReference type="SMR" id="A0A097ATK5"/>
<dbReference type="EMDB" id="EMD-14169"/>
<dbReference type="GO" id="GO:0003954">
    <property type="term" value="F:NADH dehydrogenase activity"/>
    <property type="evidence" value="ECO:0007669"/>
    <property type="project" value="TreeGrafter"/>
</dbReference>
<reference evidence="10" key="2">
    <citation type="journal article" date="2022" name="Nature">
        <title>Membrane-anchored HDCR nanowires drive hydrogen-powered CO&lt;sub&gt;2&lt;/sub&gt; fixation.</title>
        <authorList>
            <person name="Dietrich H.M."/>
            <person name="Righetto R.D."/>
            <person name="Kumar A."/>
            <person name="Wietrzynski W."/>
            <person name="Trischler R."/>
            <person name="Schuller S.K."/>
            <person name="Wagner J."/>
            <person name="Schwarz F.M."/>
            <person name="Engel B.D."/>
            <person name="Muller V."/>
            <person name="Schuller J.M."/>
        </authorList>
    </citation>
    <scope>STRUCTURE BY ELECTRON MICROSCOPY (3.40 ANGSTROMS)</scope>
    <scope>DISULFIDE BONDS</scope>
</reference>
<dbReference type="PANTHER" id="PTHR43105:SF14">
    <property type="entry name" value="FORMATE DEHYDROGENASE H"/>
    <property type="match status" value="1"/>
</dbReference>
<comment type="similarity">
    <text evidence="1">In the C-terminal section; belongs to the prokaryotic molybdopterin-containing oxidoreductase family.</text>
</comment>
<dbReference type="Pfam" id="PF01568">
    <property type="entry name" value="Molydop_binding"/>
    <property type="match status" value="1"/>
</dbReference>
<dbReference type="NCBIfam" id="TIGR01591">
    <property type="entry name" value="Fdh-alpha"/>
    <property type="match status" value="1"/>
</dbReference>
<keyword evidence="4 8" id="KW-0560">Oxidoreductase</keyword>
<dbReference type="InterPro" id="IPR050123">
    <property type="entry name" value="Prok_molybdopt-oxidoreductase"/>
</dbReference>
<feature type="binding site" evidence="10">
    <location>
        <position position="16"/>
    </location>
    <ligand>
        <name>[4Fe-4S] cluster</name>
        <dbReference type="ChEBI" id="CHEBI:49883"/>
    </ligand>
</feature>
<accession>A0A097ATK5</accession>
<dbReference type="RefSeq" id="WP_049685774.1">
    <property type="nucleotide sequence ID" value="NZ_CP009170.1"/>
</dbReference>
<dbReference type="SUPFAM" id="SSF53706">
    <property type="entry name" value="Formate dehydrogenase/DMSO reductase, domains 1-3"/>
    <property type="match status" value="1"/>
</dbReference>
<dbReference type="Proteomes" id="UP000029669">
    <property type="component" value="Chromosome"/>
</dbReference>
<keyword evidence="2 10" id="KW-0004">4Fe-4S</keyword>
<dbReference type="eggNOG" id="COG3383">
    <property type="taxonomic scope" value="Bacteria"/>
</dbReference>
<keyword evidence="5 10" id="KW-0408">Iron</keyword>
<dbReference type="InterPro" id="IPR041925">
    <property type="entry name" value="CT_Formate-Dh_H"/>
</dbReference>
<feature type="domain" description="4Fe-4S Mo/W bis-MGD-type" evidence="7">
    <location>
        <begin position="6"/>
        <end position="62"/>
    </location>
</feature>
<gene>
    <name evidence="8" type="primary">fdhF</name>
    <name evidence="8" type="ORF">TKV_c19990</name>
</gene>
<dbReference type="CDD" id="cd02790">
    <property type="entry name" value="MopB_CT_Formate-Dh_H"/>
    <property type="match status" value="1"/>
</dbReference>
<dbReference type="Gene3D" id="2.40.40.20">
    <property type="match status" value="1"/>
</dbReference>
<dbReference type="Pfam" id="PF04879">
    <property type="entry name" value="Molybdop_Fe4S4"/>
    <property type="match status" value="1"/>
</dbReference>
<dbReference type="Gene3D" id="3.40.50.740">
    <property type="match status" value="1"/>
</dbReference>
<dbReference type="STRING" id="2325.TKV_c19990"/>
<evidence type="ECO:0000256" key="6">
    <source>
        <dbReference type="ARBA" id="ARBA00023014"/>
    </source>
</evidence>
<dbReference type="AlphaFoldDB" id="A0A097ATK5"/>
<dbReference type="KEGG" id="tki:TKV_c19990"/>
<evidence type="ECO:0000313" key="8">
    <source>
        <dbReference type="EMBL" id="AIS53143.1"/>
    </source>
</evidence>
<dbReference type="CDD" id="cd02753">
    <property type="entry name" value="MopB_Formate-Dh-H"/>
    <property type="match status" value="1"/>
</dbReference>
<dbReference type="EMBL" id="CP009170">
    <property type="protein sequence ID" value="AIS53143.1"/>
    <property type="molecule type" value="Genomic_DNA"/>
</dbReference>
<dbReference type="PROSITE" id="PS00551">
    <property type="entry name" value="MOLYBDOPTERIN_PROK_1"/>
    <property type="match status" value="1"/>
</dbReference>
<dbReference type="GO" id="GO:0046872">
    <property type="term" value="F:metal ion binding"/>
    <property type="evidence" value="ECO:0007669"/>
    <property type="project" value="UniProtKB-KW"/>
</dbReference>
<evidence type="ECO:0000256" key="2">
    <source>
        <dbReference type="ARBA" id="ARBA00022485"/>
    </source>
</evidence>
<organism evidence="8 9">
    <name type="scientific">Thermoanaerobacter kivui</name>
    <name type="common">Acetogenium kivui</name>
    <dbReference type="NCBI Taxonomy" id="2325"/>
    <lineage>
        <taxon>Bacteria</taxon>
        <taxon>Bacillati</taxon>
        <taxon>Bacillota</taxon>
        <taxon>Clostridia</taxon>
        <taxon>Thermoanaerobacterales</taxon>
        <taxon>Thermoanaerobacteraceae</taxon>
        <taxon>Thermoanaerobacter</taxon>
    </lineage>
</organism>
<dbReference type="GO" id="GO:0022904">
    <property type="term" value="P:respiratory electron transport chain"/>
    <property type="evidence" value="ECO:0007669"/>
    <property type="project" value="TreeGrafter"/>
</dbReference>
<dbReference type="GO" id="GO:0016020">
    <property type="term" value="C:membrane"/>
    <property type="evidence" value="ECO:0007669"/>
    <property type="project" value="TreeGrafter"/>
</dbReference>
<dbReference type="PANTHER" id="PTHR43105">
    <property type="entry name" value="RESPIRATORY NITRATE REDUCTASE"/>
    <property type="match status" value="1"/>
</dbReference>
<sequence>MKDGKQEKVLTTCPYCGTGCGLYLKVENEKIVGVEPDKLHPVNQGELCIKGYYGYKYVHDPRRLTSPLIKKNGKFVPVSWDEALNFIANGLKKIKSEYGSDAFAMFCSARATNEDNYAAQKFARAVIGINNVDHCARLCHAPTVAGLAMTLGSGAMTNSIPEISTYSDVIFIIGSNTAECHPLIAAHVIKAKERGAKLIVADPRMNAMVHKADIWLRVPSGYNIPLINGMIHIIIKEGLVKTDFVKNHAVGFEEMAKAVEKYTPEYVEELTGIPKKDLIKAARFYGQAQAAAILYSMGVTQFSHGTGNVVSLANLAVITGNLGRPGAGICPLRGQNNVQGACDVGALPNVLPGYLDVTKEQNRERFEKVWGVKLPSNIGLRVTEVPDAILNKRVRALYIFGENPIMSDPDSDHLRHALEHLDLLIVQDIFLTETARLAHVVLPAACWAEKDGTFTNTERRVQRVRKAVEAPGEAKPDWWIFSQIAERMGYTGMQYNNVQEIWDEVRKIVPEKFGGISYARLEKEKGLAWPCPTEDHTGTPILYLGGKFATPSGKAQMYPVIFYPNTCICDEGAEKQDFNHVIVGSIAELPDEEYPFTLTTGRRVYHYHTATMTRKSPVIDQIAPQELVEINPQDATRLGINDGDFLRVSTRRGYVATRAWVTERVPKGTIFMTFHYWEACCNELTNTASDAICCIPEFKVAAAKVEKISQVEAQAILKEKIEKYQVELEKDVANMLAKEKGGK</sequence>
<dbReference type="OrthoDB" id="9803192at2"/>
<evidence type="ECO:0000256" key="4">
    <source>
        <dbReference type="ARBA" id="ARBA00023002"/>
    </source>
</evidence>
<dbReference type="InterPro" id="IPR006478">
    <property type="entry name" value="Formate_DH_asu"/>
</dbReference>
<keyword evidence="6 10" id="KW-0411">Iron-sulfur</keyword>
<dbReference type="InterPro" id="IPR006657">
    <property type="entry name" value="MoPterin_dinucl-bd_dom"/>
</dbReference>
<dbReference type="GO" id="GO:0043546">
    <property type="term" value="F:molybdopterin cofactor binding"/>
    <property type="evidence" value="ECO:0007669"/>
    <property type="project" value="InterPro"/>
</dbReference>
<dbReference type="HOGENOM" id="CLU_000422_4_0_9"/>
<name>A0A097ATK5_THEKI</name>
<dbReference type="InterPro" id="IPR027467">
    <property type="entry name" value="MopterinOxRdtase_cofactor_BS"/>
</dbReference>
<reference evidence="9" key="1">
    <citation type="journal article" date="2015" name="Genome Announc.">
        <title>Whole-Genome Sequences of 80 Environmental and Clinical Isolates of Burkholderia pseudomallei.</title>
        <authorList>
            <person name="Johnson S.L."/>
            <person name="Baker A.L."/>
            <person name="Chain P.S."/>
            <person name="Currie B.J."/>
            <person name="Daligault H.E."/>
            <person name="Davenport K.W."/>
            <person name="Davis C.B."/>
            <person name="Inglis T.J."/>
            <person name="Kaestli M."/>
            <person name="Koren S."/>
            <person name="Mayo M."/>
            <person name="Merritt A.J."/>
            <person name="Price E.P."/>
            <person name="Sarovich D.S."/>
            <person name="Warner J."/>
            <person name="Rosovitz M.J."/>
        </authorList>
    </citation>
    <scope>NUCLEOTIDE SEQUENCE [LARGE SCALE GENOMIC DNA]</scope>
    <source>
        <strain evidence="9">DSM 2030</strain>
    </source>
</reference>
<dbReference type="SMART" id="SM00926">
    <property type="entry name" value="Molybdop_Fe4S4"/>
    <property type="match status" value="1"/>
</dbReference>
<keyword evidence="10" id="KW-0002">3D-structure</keyword>
<dbReference type="InterPro" id="IPR006656">
    <property type="entry name" value="Mopterin_OxRdtase"/>
</dbReference>
<dbReference type="Pfam" id="PF00384">
    <property type="entry name" value="Molybdopterin"/>
    <property type="match status" value="1"/>
</dbReference>
<evidence type="ECO:0000256" key="1">
    <source>
        <dbReference type="ARBA" id="ARBA00007023"/>
    </source>
</evidence>
<dbReference type="GO" id="GO:0015942">
    <property type="term" value="P:formate metabolic process"/>
    <property type="evidence" value="ECO:0007669"/>
    <property type="project" value="InterPro"/>
</dbReference>
<dbReference type="PDB" id="7QV7">
    <property type="method" value="EM"/>
    <property type="resolution" value="3.40 A"/>
    <property type="chains" value="S/Y=1-743"/>
</dbReference>